<keyword evidence="1" id="KW-0472">Membrane</keyword>
<feature type="transmembrane region" description="Helical" evidence="1">
    <location>
        <begin position="20"/>
        <end position="42"/>
    </location>
</feature>
<proteinExistence type="predicted"/>
<keyword evidence="1" id="KW-1133">Transmembrane helix</keyword>
<evidence type="ECO:0000313" key="3">
    <source>
        <dbReference type="Proteomes" id="UP000324222"/>
    </source>
</evidence>
<dbReference type="EMBL" id="VSRR010069356">
    <property type="protein sequence ID" value="MPC85727.1"/>
    <property type="molecule type" value="Genomic_DNA"/>
</dbReference>
<evidence type="ECO:0000313" key="2">
    <source>
        <dbReference type="EMBL" id="MPC85727.1"/>
    </source>
</evidence>
<evidence type="ECO:0000256" key="1">
    <source>
        <dbReference type="SAM" id="Phobius"/>
    </source>
</evidence>
<dbReference type="AlphaFoldDB" id="A0A5B7IWB7"/>
<reference evidence="2 3" key="1">
    <citation type="submission" date="2019-05" db="EMBL/GenBank/DDBJ databases">
        <title>Another draft genome of Portunus trituberculatus and its Hox gene families provides insights of decapod evolution.</title>
        <authorList>
            <person name="Jeong J.-H."/>
            <person name="Song I."/>
            <person name="Kim S."/>
            <person name="Choi T."/>
            <person name="Kim D."/>
            <person name="Ryu S."/>
            <person name="Kim W."/>
        </authorList>
    </citation>
    <scope>NUCLEOTIDE SEQUENCE [LARGE SCALE GENOMIC DNA]</scope>
    <source>
        <tissue evidence="2">Muscle</tissue>
    </source>
</reference>
<keyword evidence="3" id="KW-1185">Reference proteome</keyword>
<sequence>MMASEEPHPKQTHHRMSLEFITWLPAACCFMAWKCSVGVRLCGRTARATQHTGRCRNLLEFPLFVKHLSGLTTAVLRRGNNTELEYEESLAASGRAAGI</sequence>
<protein>
    <submittedName>
        <fullName evidence="2">Uncharacterized protein</fullName>
    </submittedName>
</protein>
<organism evidence="2 3">
    <name type="scientific">Portunus trituberculatus</name>
    <name type="common">Swimming crab</name>
    <name type="synonym">Neptunus trituberculatus</name>
    <dbReference type="NCBI Taxonomy" id="210409"/>
    <lineage>
        <taxon>Eukaryota</taxon>
        <taxon>Metazoa</taxon>
        <taxon>Ecdysozoa</taxon>
        <taxon>Arthropoda</taxon>
        <taxon>Crustacea</taxon>
        <taxon>Multicrustacea</taxon>
        <taxon>Malacostraca</taxon>
        <taxon>Eumalacostraca</taxon>
        <taxon>Eucarida</taxon>
        <taxon>Decapoda</taxon>
        <taxon>Pleocyemata</taxon>
        <taxon>Brachyura</taxon>
        <taxon>Eubrachyura</taxon>
        <taxon>Portunoidea</taxon>
        <taxon>Portunidae</taxon>
        <taxon>Portuninae</taxon>
        <taxon>Portunus</taxon>
    </lineage>
</organism>
<dbReference type="Proteomes" id="UP000324222">
    <property type="component" value="Unassembled WGS sequence"/>
</dbReference>
<accession>A0A5B7IWB7</accession>
<comment type="caution">
    <text evidence="2">The sequence shown here is derived from an EMBL/GenBank/DDBJ whole genome shotgun (WGS) entry which is preliminary data.</text>
</comment>
<keyword evidence="1" id="KW-0812">Transmembrane</keyword>
<name>A0A5B7IWB7_PORTR</name>
<gene>
    <name evidence="2" type="ORF">E2C01_080515</name>
</gene>